<dbReference type="Pfam" id="PF08387">
    <property type="entry name" value="FBD"/>
    <property type="match status" value="1"/>
</dbReference>
<keyword evidence="4" id="KW-1185">Reference proteome</keyword>
<dbReference type="eggNOG" id="ENOG502SXR2">
    <property type="taxonomic scope" value="Eukaryota"/>
</dbReference>
<sequence>MADASSTKSPRKRRSQELKVGHGIHHAPGAKKEKYSCLDLLPVGLGEPKEEEASRADNISRLPEEILGTIVSLLYTRDVVRTQAISRQWLPLWGSTSLNLDMNALSVHEHKRIDIAGSILAAHRGPVYRLVLISDCLECCNTTFEDWLKLPGMKNNLSHLDFRFATGNTTPADQANDMTYSLVIYALRFSSTLEVVSFSSCCFRDDMINQPLHFPKLRKLNLHSVATSEDALHAVISACPTLESLHVNYTIGLRRLHVRSASLRSICVGTTHGLNQEVVFQEVVVEDAPLLERLMPTLLDDGPPSIREMPPVSVSVPTVKILVLQSVGPNLAAVVNILKYFPCLEKLYIKITLQSTAKNELRNYVPGPVHCLEHHLKSIVLKRYQAKTPVVNFAKFFILNAKVLKVMKFGVQDITRQNEKWMTNQRRRLQLDNKASQDARFDFDSKYWSDYLESTRIDDFSVSDPFDLSLD</sequence>
<dbReference type="OMA" id="QNEKWMT"/>
<dbReference type="HOGENOM" id="CLU_023151_0_1_1"/>
<dbReference type="STRING" id="4536.A0A0E0HZ78"/>
<dbReference type="InterPro" id="IPR055411">
    <property type="entry name" value="LRR_FXL15/At3g58940/PEG3-like"/>
</dbReference>
<accession>A0A0E0HZ78</accession>
<reference evidence="3" key="2">
    <citation type="submission" date="2018-04" db="EMBL/GenBank/DDBJ databases">
        <title>OnivRS2 (Oryza nivara Reference Sequence Version 2).</title>
        <authorList>
            <person name="Zhang J."/>
            <person name="Kudrna D."/>
            <person name="Lee S."/>
            <person name="Talag J."/>
            <person name="Rajasekar S."/>
            <person name="Welchert J."/>
            <person name="Hsing Y.-I."/>
            <person name="Wing R.A."/>
        </authorList>
    </citation>
    <scope>NUCLEOTIDE SEQUENCE [LARGE SCALE GENOMIC DNA]</scope>
    <source>
        <strain evidence="3">SL10</strain>
    </source>
</reference>
<evidence type="ECO:0000313" key="3">
    <source>
        <dbReference type="EnsemblPlants" id="ONIVA07G08930.1"/>
    </source>
</evidence>
<dbReference type="InterPro" id="IPR001810">
    <property type="entry name" value="F-box_dom"/>
</dbReference>
<dbReference type="PANTHER" id="PTHR32141:SF45">
    <property type="entry name" value="OS07G0285200 PROTEIN"/>
    <property type="match status" value="1"/>
</dbReference>
<dbReference type="Gramene" id="ONIVA07G08930.1">
    <property type="protein sequence ID" value="ONIVA07G08930.1"/>
    <property type="gene ID" value="ONIVA07G08930"/>
</dbReference>
<proteinExistence type="predicted"/>
<evidence type="ECO:0000313" key="4">
    <source>
        <dbReference type="Proteomes" id="UP000006591"/>
    </source>
</evidence>
<dbReference type="InterPro" id="IPR032675">
    <property type="entry name" value="LRR_dom_sf"/>
</dbReference>
<feature type="region of interest" description="Disordered" evidence="1">
    <location>
        <begin position="1"/>
        <end position="27"/>
    </location>
</feature>
<dbReference type="EnsemblPlants" id="ONIVA07G08930.1">
    <property type="protein sequence ID" value="ONIVA07G08930.1"/>
    <property type="gene ID" value="ONIVA07G08930"/>
</dbReference>
<dbReference type="Pfam" id="PF24758">
    <property type="entry name" value="LRR_At5g56370"/>
    <property type="match status" value="2"/>
</dbReference>
<dbReference type="Gene3D" id="3.80.10.10">
    <property type="entry name" value="Ribonuclease Inhibitor"/>
    <property type="match status" value="1"/>
</dbReference>
<protein>
    <recommendedName>
        <fullName evidence="2">F-box domain-containing protein</fullName>
    </recommendedName>
</protein>
<dbReference type="AlphaFoldDB" id="A0A0E0HZ78"/>
<dbReference type="PROSITE" id="PS50181">
    <property type="entry name" value="FBOX"/>
    <property type="match status" value="1"/>
</dbReference>
<dbReference type="InterPro" id="IPR006566">
    <property type="entry name" value="FBD"/>
</dbReference>
<evidence type="ECO:0000256" key="1">
    <source>
        <dbReference type="SAM" id="MobiDB-lite"/>
    </source>
</evidence>
<dbReference type="InterPro" id="IPR055302">
    <property type="entry name" value="F-box_dom-containing"/>
</dbReference>
<dbReference type="SUPFAM" id="SSF52047">
    <property type="entry name" value="RNI-like"/>
    <property type="match status" value="1"/>
</dbReference>
<name>A0A0E0HZ78_ORYNI</name>
<feature type="domain" description="F-box" evidence="2">
    <location>
        <begin position="56"/>
        <end position="89"/>
    </location>
</feature>
<dbReference type="Proteomes" id="UP000006591">
    <property type="component" value="Chromosome 7"/>
</dbReference>
<dbReference type="Gene3D" id="1.20.1280.50">
    <property type="match status" value="1"/>
</dbReference>
<reference evidence="3" key="1">
    <citation type="submission" date="2015-04" db="UniProtKB">
        <authorList>
            <consortium name="EnsemblPlants"/>
        </authorList>
    </citation>
    <scope>IDENTIFICATION</scope>
    <source>
        <strain evidence="3">SL10</strain>
    </source>
</reference>
<dbReference type="InterPro" id="IPR036047">
    <property type="entry name" value="F-box-like_dom_sf"/>
</dbReference>
<organism evidence="3">
    <name type="scientific">Oryza nivara</name>
    <name type="common">Indian wild rice</name>
    <name type="synonym">Oryza sativa f. spontanea</name>
    <dbReference type="NCBI Taxonomy" id="4536"/>
    <lineage>
        <taxon>Eukaryota</taxon>
        <taxon>Viridiplantae</taxon>
        <taxon>Streptophyta</taxon>
        <taxon>Embryophyta</taxon>
        <taxon>Tracheophyta</taxon>
        <taxon>Spermatophyta</taxon>
        <taxon>Magnoliopsida</taxon>
        <taxon>Liliopsida</taxon>
        <taxon>Poales</taxon>
        <taxon>Poaceae</taxon>
        <taxon>BOP clade</taxon>
        <taxon>Oryzoideae</taxon>
        <taxon>Oryzeae</taxon>
        <taxon>Oryzinae</taxon>
        <taxon>Oryza</taxon>
    </lineage>
</organism>
<dbReference type="PANTHER" id="PTHR32141">
    <property type="match status" value="1"/>
</dbReference>
<evidence type="ECO:0000259" key="2">
    <source>
        <dbReference type="PROSITE" id="PS50181"/>
    </source>
</evidence>
<dbReference type="SUPFAM" id="SSF81383">
    <property type="entry name" value="F-box domain"/>
    <property type="match status" value="1"/>
</dbReference>